<dbReference type="RefSeq" id="XP_003010677.1">
    <property type="nucleotide sequence ID" value="XM_003010631.1"/>
</dbReference>
<feature type="compositionally biased region" description="Basic residues" evidence="1">
    <location>
        <begin position="57"/>
        <end position="72"/>
    </location>
</feature>
<evidence type="ECO:0000313" key="3">
    <source>
        <dbReference type="Proteomes" id="UP000008866"/>
    </source>
</evidence>
<proteinExistence type="predicted"/>
<feature type="region of interest" description="Disordered" evidence="1">
    <location>
        <begin position="29"/>
        <end position="72"/>
    </location>
</feature>
<keyword evidence="3" id="KW-1185">Reference proteome</keyword>
<sequence length="121" mass="13353">MAPAAAMHPGLFVFDQAMGILDSSVQFRVAGRSSASSQSGGASVTSPTQDEDEPGGSRRKGKKKKKTTKKKQYIHLRIRYREKYQSSLIRKKAQKKEEETTKTPTEPPAIHGCDVMRAAVF</sequence>
<dbReference type="EMBL" id="ABSU01000034">
    <property type="protein sequence ID" value="EFE30037.1"/>
    <property type="molecule type" value="Genomic_DNA"/>
</dbReference>
<dbReference type="HOGENOM" id="CLU_2037499_0_0_1"/>
<evidence type="ECO:0000256" key="1">
    <source>
        <dbReference type="SAM" id="MobiDB-lite"/>
    </source>
</evidence>
<comment type="caution">
    <text evidence="2">The sequence shown here is derived from an EMBL/GenBank/DDBJ whole genome shotgun (WGS) entry which is preliminary data.</text>
</comment>
<dbReference type="GeneID" id="9524790"/>
<dbReference type="Proteomes" id="UP000008866">
    <property type="component" value="Unassembled WGS sequence"/>
</dbReference>
<accession>D4B4I9</accession>
<feature type="region of interest" description="Disordered" evidence="1">
    <location>
        <begin position="85"/>
        <end position="113"/>
    </location>
</feature>
<reference evidence="3" key="1">
    <citation type="journal article" date="2011" name="Genome Biol.">
        <title>Comparative and functional genomics provide insights into the pathogenicity of dermatophytic fungi.</title>
        <authorList>
            <person name="Burmester A."/>
            <person name="Shelest E."/>
            <person name="Gloeckner G."/>
            <person name="Heddergott C."/>
            <person name="Schindler S."/>
            <person name="Staib P."/>
            <person name="Heidel A."/>
            <person name="Felder M."/>
            <person name="Petzold A."/>
            <person name="Szafranski K."/>
            <person name="Feuermann M."/>
            <person name="Pedruzzi I."/>
            <person name="Priebe S."/>
            <person name="Groth M."/>
            <person name="Winkler R."/>
            <person name="Li W."/>
            <person name="Kniemeyer O."/>
            <person name="Schroeckh V."/>
            <person name="Hertweck C."/>
            <person name="Hube B."/>
            <person name="White T.C."/>
            <person name="Platzer M."/>
            <person name="Guthke R."/>
            <person name="Heitman J."/>
            <person name="Woestemeyer J."/>
            <person name="Zipfel P.F."/>
            <person name="Monod M."/>
            <person name="Brakhage A.A."/>
        </authorList>
    </citation>
    <scope>NUCLEOTIDE SEQUENCE [LARGE SCALE GENOMIC DNA]</scope>
    <source>
        <strain evidence="3">ATCC MYA-4681 / CBS 112371</strain>
    </source>
</reference>
<protein>
    <submittedName>
        <fullName evidence="2">Uncharacterized protein</fullName>
    </submittedName>
</protein>
<organism evidence="2 3">
    <name type="scientific">Arthroderma benhamiae (strain ATCC MYA-4681 / CBS 112371)</name>
    <name type="common">Trichophyton mentagrophytes</name>
    <dbReference type="NCBI Taxonomy" id="663331"/>
    <lineage>
        <taxon>Eukaryota</taxon>
        <taxon>Fungi</taxon>
        <taxon>Dikarya</taxon>
        <taxon>Ascomycota</taxon>
        <taxon>Pezizomycotina</taxon>
        <taxon>Eurotiomycetes</taxon>
        <taxon>Eurotiomycetidae</taxon>
        <taxon>Onygenales</taxon>
        <taxon>Arthrodermataceae</taxon>
        <taxon>Trichophyton</taxon>
    </lineage>
</organism>
<dbReference type="AlphaFoldDB" id="D4B4I9"/>
<dbReference type="KEGG" id="abe:ARB_03379"/>
<name>D4B4I9_ARTBC</name>
<evidence type="ECO:0000313" key="2">
    <source>
        <dbReference type="EMBL" id="EFE30037.1"/>
    </source>
</evidence>
<feature type="compositionally biased region" description="Low complexity" evidence="1">
    <location>
        <begin position="30"/>
        <end position="43"/>
    </location>
</feature>
<gene>
    <name evidence="2" type="ORF">ARB_03379</name>
</gene>